<evidence type="ECO:0008006" key="3">
    <source>
        <dbReference type="Google" id="ProtNLM"/>
    </source>
</evidence>
<evidence type="ECO:0000313" key="1">
    <source>
        <dbReference type="EMBL" id="ETX30232.1"/>
    </source>
</evidence>
<dbReference type="Pfam" id="PF12790">
    <property type="entry name" value="T6SS-SciN"/>
    <property type="match status" value="1"/>
</dbReference>
<dbReference type="EMBL" id="JAME01000004">
    <property type="protein sequence ID" value="ETX30232.1"/>
    <property type="molecule type" value="Genomic_DNA"/>
</dbReference>
<dbReference type="PATRIC" id="fig|1449351.3.peg.651"/>
<dbReference type="eggNOG" id="COG3521">
    <property type="taxonomic scope" value="Bacteria"/>
</dbReference>
<dbReference type="Proteomes" id="UP000023430">
    <property type="component" value="Unassembled WGS sequence"/>
</dbReference>
<dbReference type="InterPro" id="IPR006311">
    <property type="entry name" value="TAT_signal"/>
</dbReference>
<dbReference type="InterPro" id="IPR038706">
    <property type="entry name" value="Type_VI_SciN-like_sf"/>
</dbReference>
<sequence>MIIERRLFLVSGAAALGLAGCGGEAPPPVMTVRASGQPGMNRGPDGSDRPVTVQVLQLAGAGAFNTAEYFALQDPATALGADLVKADQLVLAPGGATTRPITIQPGTTLIGVTAGFRDPAGKQVRRTVAAPTEDAALIVTVGPGGLTVATG</sequence>
<dbReference type="PROSITE" id="PS51257">
    <property type="entry name" value="PROKAR_LIPOPROTEIN"/>
    <property type="match status" value="1"/>
</dbReference>
<name>X7FBE4_9RHOB</name>
<dbReference type="PROSITE" id="PS51318">
    <property type="entry name" value="TAT"/>
    <property type="match status" value="1"/>
</dbReference>
<gene>
    <name evidence="1" type="ORF">RISW2_15470</name>
</gene>
<dbReference type="OrthoDB" id="7724415at2"/>
<protein>
    <recommendedName>
        <fullName evidence="3">Type VI secretion protein</fullName>
    </recommendedName>
</protein>
<accession>X7FBE4</accession>
<dbReference type="RefSeq" id="WP_084615230.1">
    <property type="nucleotide sequence ID" value="NZ_JAME01000004.1"/>
</dbReference>
<comment type="caution">
    <text evidence="1">The sequence shown here is derived from an EMBL/GenBank/DDBJ whole genome shotgun (WGS) entry which is preliminary data.</text>
</comment>
<dbReference type="NCBIfam" id="TIGR03352">
    <property type="entry name" value="VI_chp_3"/>
    <property type="match status" value="1"/>
</dbReference>
<dbReference type="PANTHER" id="PTHR37625">
    <property type="entry name" value="OUTER MEMBRANE LIPOPROTEIN-RELATED"/>
    <property type="match status" value="1"/>
</dbReference>
<dbReference type="InterPro" id="IPR017734">
    <property type="entry name" value="T6SS_SciN"/>
</dbReference>
<dbReference type="AlphaFoldDB" id="X7FBE4"/>
<evidence type="ECO:0000313" key="2">
    <source>
        <dbReference type="Proteomes" id="UP000023430"/>
    </source>
</evidence>
<dbReference type="PANTHER" id="PTHR37625:SF4">
    <property type="entry name" value="OUTER MEMBRANE LIPOPROTEIN"/>
    <property type="match status" value="1"/>
</dbReference>
<reference evidence="1 2" key="1">
    <citation type="submission" date="2014-01" db="EMBL/GenBank/DDBJ databases">
        <title>Roseivivax isoporae LMG 25204 Genome Sequencing.</title>
        <authorList>
            <person name="Lai Q."/>
            <person name="Li G."/>
            <person name="Shao Z."/>
        </authorList>
    </citation>
    <scope>NUCLEOTIDE SEQUENCE [LARGE SCALE GENOMIC DNA]</scope>
    <source>
        <strain evidence="1 2">LMG 25204</strain>
    </source>
</reference>
<proteinExistence type="predicted"/>
<keyword evidence="2" id="KW-1185">Reference proteome</keyword>
<dbReference type="Gene3D" id="2.60.40.4150">
    <property type="entry name" value="Type VI secretion system, lipoprotein SciN"/>
    <property type="match status" value="1"/>
</dbReference>
<organism evidence="1 2">
    <name type="scientific">Roseivivax isoporae LMG 25204</name>
    <dbReference type="NCBI Taxonomy" id="1449351"/>
    <lineage>
        <taxon>Bacteria</taxon>
        <taxon>Pseudomonadati</taxon>
        <taxon>Pseudomonadota</taxon>
        <taxon>Alphaproteobacteria</taxon>
        <taxon>Rhodobacterales</taxon>
        <taxon>Roseobacteraceae</taxon>
        <taxon>Roseivivax</taxon>
    </lineage>
</organism>
<dbReference type="STRING" id="1449351.RISW2_15470"/>